<reference evidence="1 2" key="1">
    <citation type="submission" date="2018-07" db="EMBL/GenBank/DDBJ databases">
        <title>Rhizobium leguminosarum strain:ATCC 14479 Genome sequencing and assembly.</title>
        <authorList>
            <person name="Chakraborty R."/>
        </authorList>
    </citation>
    <scope>NUCLEOTIDE SEQUENCE [LARGE SCALE GENOMIC DNA]</scope>
    <source>
        <strain evidence="1 2">ATCC 14479</strain>
        <plasmid evidence="2">Plasmid unnamed2</plasmid>
    </source>
</reference>
<proteinExistence type="predicted"/>
<keyword evidence="1" id="KW-0614">Plasmid</keyword>
<sequence>MTDFLEFYSHYVSLIEKAGGPYSMSSASAVIGRLYA</sequence>
<dbReference type="Proteomes" id="UP000251166">
    <property type="component" value="Plasmid unnamed2"/>
</dbReference>
<name>A0A2Z4YQ46_RHILE</name>
<evidence type="ECO:0000313" key="1">
    <source>
        <dbReference type="EMBL" id="AXA43517.1"/>
    </source>
</evidence>
<dbReference type="EMBL" id="CP030762">
    <property type="protein sequence ID" value="AXA43517.1"/>
    <property type="molecule type" value="Genomic_DNA"/>
</dbReference>
<accession>A0A2Z4YQ46</accession>
<evidence type="ECO:0000313" key="2">
    <source>
        <dbReference type="Proteomes" id="UP000251166"/>
    </source>
</evidence>
<dbReference type="AlphaFoldDB" id="A0A2Z4YQ46"/>
<geneLocation type="plasmid" evidence="1 2">
    <name>unnamed2</name>
</geneLocation>
<organism evidence="1 2">
    <name type="scientific">Rhizobium leguminosarum</name>
    <dbReference type="NCBI Taxonomy" id="384"/>
    <lineage>
        <taxon>Bacteria</taxon>
        <taxon>Pseudomonadati</taxon>
        <taxon>Pseudomonadota</taxon>
        <taxon>Alphaproteobacteria</taxon>
        <taxon>Hyphomicrobiales</taxon>
        <taxon>Rhizobiaceae</taxon>
        <taxon>Rhizobium/Agrobacterium group</taxon>
        <taxon>Rhizobium</taxon>
    </lineage>
</organism>
<gene>
    <name evidence="1" type="ORF">DLJ82_7272</name>
</gene>
<protein>
    <submittedName>
        <fullName evidence="1">Uncharacterized protein</fullName>
    </submittedName>
</protein>